<evidence type="ECO:0000313" key="3">
    <source>
        <dbReference type="Proteomes" id="UP000604825"/>
    </source>
</evidence>
<keyword evidence="3" id="KW-1185">Reference proteome</keyword>
<gene>
    <name evidence="2" type="ORF">NCGR_LOCUS56105</name>
</gene>
<dbReference type="EMBL" id="CAJGYO010000016">
    <property type="protein sequence ID" value="CAD6272835.1"/>
    <property type="molecule type" value="Genomic_DNA"/>
</dbReference>
<feature type="region of interest" description="Disordered" evidence="1">
    <location>
        <begin position="41"/>
        <end position="62"/>
    </location>
</feature>
<organism evidence="2 3">
    <name type="scientific">Miscanthus lutarioriparius</name>
    <dbReference type="NCBI Taxonomy" id="422564"/>
    <lineage>
        <taxon>Eukaryota</taxon>
        <taxon>Viridiplantae</taxon>
        <taxon>Streptophyta</taxon>
        <taxon>Embryophyta</taxon>
        <taxon>Tracheophyta</taxon>
        <taxon>Spermatophyta</taxon>
        <taxon>Magnoliopsida</taxon>
        <taxon>Liliopsida</taxon>
        <taxon>Poales</taxon>
        <taxon>Poaceae</taxon>
        <taxon>PACMAD clade</taxon>
        <taxon>Panicoideae</taxon>
        <taxon>Andropogonodae</taxon>
        <taxon>Andropogoneae</taxon>
        <taxon>Saccharinae</taxon>
        <taxon>Miscanthus</taxon>
    </lineage>
</organism>
<reference evidence="2" key="1">
    <citation type="submission" date="2020-10" db="EMBL/GenBank/DDBJ databases">
        <authorList>
            <person name="Han B."/>
            <person name="Lu T."/>
            <person name="Zhao Q."/>
            <person name="Huang X."/>
            <person name="Zhao Y."/>
        </authorList>
    </citation>
    <scope>NUCLEOTIDE SEQUENCE</scope>
</reference>
<feature type="compositionally biased region" description="Polar residues" evidence="1">
    <location>
        <begin position="41"/>
        <end position="53"/>
    </location>
</feature>
<comment type="caution">
    <text evidence="2">The sequence shown here is derived from an EMBL/GenBank/DDBJ whole genome shotgun (WGS) entry which is preliminary data.</text>
</comment>
<sequence>MADNVYVNKGVSLPNYDSSYLGIVIEGSLVRQGHTRNQAVPLSPLVSNSNPQVSAHERADSRGRRWKGDVMVTSCSSSLTCEPVIAIMVTSCSSSLTCEPVIAIMVTSC</sequence>
<accession>A0A811RSX7</accession>
<proteinExistence type="predicted"/>
<dbReference type="AlphaFoldDB" id="A0A811RSX7"/>
<dbReference type="Proteomes" id="UP000604825">
    <property type="component" value="Unassembled WGS sequence"/>
</dbReference>
<name>A0A811RSX7_9POAL</name>
<evidence type="ECO:0000313" key="2">
    <source>
        <dbReference type="EMBL" id="CAD6272835.1"/>
    </source>
</evidence>
<evidence type="ECO:0000256" key="1">
    <source>
        <dbReference type="SAM" id="MobiDB-lite"/>
    </source>
</evidence>
<protein>
    <submittedName>
        <fullName evidence="2">Uncharacterized protein</fullName>
    </submittedName>
</protein>